<feature type="compositionally biased region" description="Basic and acidic residues" evidence="5">
    <location>
        <begin position="162"/>
        <end position="174"/>
    </location>
</feature>
<protein>
    <submittedName>
        <fullName evidence="8">SWI/SNF-related matrix-associated actin-dependent regulator of chromatin subfamily E member 1-related</fullName>
    </submittedName>
</protein>
<keyword evidence="2 3" id="KW-0539">Nucleus</keyword>
<feature type="compositionally biased region" description="Basic and acidic residues" evidence="5">
    <location>
        <begin position="52"/>
        <end position="62"/>
    </location>
</feature>
<evidence type="ECO:0000256" key="1">
    <source>
        <dbReference type="ARBA" id="ARBA00023125"/>
    </source>
</evidence>
<organism evidence="7 8">
    <name type="scientific">Drosophila mauritiana</name>
    <name type="common">Fruit fly</name>
    <dbReference type="NCBI Taxonomy" id="7226"/>
    <lineage>
        <taxon>Eukaryota</taxon>
        <taxon>Metazoa</taxon>
        <taxon>Ecdysozoa</taxon>
        <taxon>Arthropoda</taxon>
        <taxon>Hexapoda</taxon>
        <taxon>Insecta</taxon>
        <taxon>Pterygota</taxon>
        <taxon>Neoptera</taxon>
        <taxon>Endopterygota</taxon>
        <taxon>Diptera</taxon>
        <taxon>Brachycera</taxon>
        <taxon>Muscomorpha</taxon>
        <taxon>Ephydroidea</taxon>
        <taxon>Drosophilidae</taxon>
        <taxon>Drosophila</taxon>
        <taxon>Sophophora</taxon>
    </lineage>
</organism>
<dbReference type="GO" id="GO:0003677">
    <property type="term" value="F:DNA binding"/>
    <property type="evidence" value="ECO:0007669"/>
    <property type="project" value="UniProtKB-UniRule"/>
</dbReference>
<feature type="coiled-coil region" evidence="4">
    <location>
        <begin position="254"/>
        <end position="316"/>
    </location>
</feature>
<feature type="domain" description="HMG box" evidence="6">
    <location>
        <begin position="76"/>
        <end position="144"/>
    </location>
</feature>
<evidence type="ECO:0000259" key="6">
    <source>
        <dbReference type="PROSITE" id="PS50118"/>
    </source>
</evidence>
<dbReference type="CTD" id="37407"/>
<dbReference type="SMART" id="SM00398">
    <property type="entry name" value="HMG"/>
    <property type="match status" value="1"/>
</dbReference>
<evidence type="ECO:0000313" key="8">
    <source>
        <dbReference type="RefSeq" id="XP_033152172.1"/>
    </source>
</evidence>
<keyword evidence="4" id="KW-0175">Coiled coil</keyword>
<dbReference type="Gene3D" id="1.10.30.10">
    <property type="entry name" value="High mobility group box domain"/>
    <property type="match status" value="1"/>
</dbReference>
<dbReference type="GO" id="GO:0005634">
    <property type="term" value="C:nucleus"/>
    <property type="evidence" value="ECO:0007669"/>
    <property type="project" value="UniProtKB-UniRule"/>
</dbReference>
<dbReference type="CDD" id="cd21980">
    <property type="entry name" value="HMG-box_HMG20"/>
    <property type="match status" value="1"/>
</dbReference>
<reference evidence="8" key="1">
    <citation type="submission" date="2025-08" db="UniProtKB">
        <authorList>
            <consortium name="RefSeq"/>
        </authorList>
    </citation>
    <scope>IDENTIFICATION</scope>
    <source>
        <strain evidence="8">Mau12</strain>
        <tissue evidence="8">Whole Body</tissue>
    </source>
</reference>
<feature type="region of interest" description="Disordered" evidence="5">
    <location>
        <begin position="160"/>
        <end position="242"/>
    </location>
</feature>
<evidence type="ECO:0000313" key="7">
    <source>
        <dbReference type="Proteomes" id="UP000515162"/>
    </source>
</evidence>
<feature type="compositionally biased region" description="Basic residues" evidence="5">
    <location>
        <begin position="41"/>
        <end position="51"/>
    </location>
</feature>
<evidence type="ECO:0000256" key="2">
    <source>
        <dbReference type="ARBA" id="ARBA00023242"/>
    </source>
</evidence>
<accession>A0A6P8J8Q9</accession>
<gene>
    <name evidence="8" type="primary">LOC117135789</name>
</gene>
<dbReference type="GO" id="GO:0010468">
    <property type="term" value="P:regulation of gene expression"/>
    <property type="evidence" value="ECO:0007669"/>
    <property type="project" value="TreeGrafter"/>
</dbReference>
<evidence type="ECO:0000256" key="5">
    <source>
        <dbReference type="SAM" id="MobiDB-lite"/>
    </source>
</evidence>
<keyword evidence="1 3" id="KW-0238">DNA-binding</keyword>
<evidence type="ECO:0000256" key="3">
    <source>
        <dbReference type="PROSITE-ProRule" id="PRU00267"/>
    </source>
</evidence>
<keyword evidence="7" id="KW-1185">Reference proteome</keyword>
<feature type="compositionally biased region" description="Pro residues" evidence="5">
    <location>
        <begin position="210"/>
        <end position="238"/>
    </location>
</feature>
<dbReference type="Proteomes" id="UP000515162">
    <property type="component" value="Chromosome 2R"/>
</dbReference>
<proteinExistence type="predicted"/>
<name>A0A6P8J8Q9_DROMA</name>
<dbReference type="PANTHER" id="PTHR46040">
    <property type="entry name" value="HIGH MOBILITY GROUP PROTEIN 2"/>
    <property type="match status" value="1"/>
</dbReference>
<feature type="compositionally biased region" description="Basic residues" evidence="5">
    <location>
        <begin position="181"/>
        <end position="191"/>
    </location>
</feature>
<feature type="DNA-binding region" description="HMG box" evidence="3">
    <location>
        <begin position="76"/>
        <end position="144"/>
    </location>
</feature>
<dbReference type="PANTHER" id="PTHR46040:SF3">
    <property type="entry name" value="HIGH MOBILITY GROUP PROTEIN 2"/>
    <property type="match status" value="1"/>
</dbReference>
<feature type="region of interest" description="Disordered" evidence="5">
    <location>
        <begin position="1"/>
        <end position="62"/>
    </location>
</feature>
<dbReference type="GeneID" id="117135789"/>
<dbReference type="InterPro" id="IPR051965">
    <property type="entry name" value="ChromReg_NeuronalGeneExpr"/>
</dbReference>
<sequence length="376" mass="41716">MTEPTSKTPDVVPESPVSRPIASQSMDSATIEEFDEDKPSKGKKKAKNPKGRHSDSDMGSELKKLAQRRINVAGAPKMPLNGYVRFMNDRREELRREQPQRTALEHTRIIGEEWHQLPEERKLPYMEAAAKDKAIYQEQLQIFLKEHPEIVANELAKAKKATKLDGSPKEKTPKGESSLGKAKKTKAKTVKRQSEDPDDVPLAKVKRAQTPPPPTPPAAPVVPPPSSVPPAAPAPRPLQPGEIPIYTNEFIEHNRSTENELRTLRKAKTDLEQQNAVLEQHVDNTKAGYAKVMGEVAELMEENQRLETYVRALRQKLVAALGGISMPPLEPSGPSVGNIDKYIRHLAGLVTQPSNVTLIKAREALRKVDTSSLLKP</sequence>
<dbReference type="InterPro" id="IPR009071">
    <property type="entry name" value="HMG_box_dom"/>
</dbReference>
<dbReference type="AlphaFoldDB" id="A0A6P8J8Q9"/>
<evidence type="ECO:0000256" key="4">
    <source>
        <dbReference type="SAM" id="Coils"/>
    </source>
</evidence>
<dbReference type="SUPFAM" id="SSF47095">
    <property type="entry name" value="HMG-box"/>
    <property type="match status" value="1"/>
</dbReference>
<dbReference type="PROSITE" id="PS50118">
    <property type="entry name" value="HMG_BOX_2"/>
    <property type="match status" value="1"/>
</dbReference>
<dbReference type="Pfam" id="PF00505">
    <property type="entry name" value="HMG_box"/>
    <property type="match status" value="1"/>
</dbReference>
<dbReference type="RefSeq" id="XP_033152172.1">
    <property type="nucleotide sequence ID" value="XM_033296281.1"/>
</dbReference>
<dbReference type="InterPro" id="IPR036910">
    <property type="entry name" value="HMG_box_dom_sf"/>
</dbReference>